<keyword evidence="6" id="KW-1185">Reference proteome</keyword>
<evidence type="ECO:0000256" key="3">
    <source>
        <dbReference type="PIRSR" id="PIRSR001235-1"/>
    </source>
</evidence>
<feature type="binding site" evidence="3">
    <location>
        <position position="93"/>
    </location>
    <ligand>
        <name>Zn(2+)</name>
        <dbReference type="ChEBI" id="CHEBI:29105"/>
        <label>2</label>
    </ligand>
</feature>
<accession>A0A2M8J2I6</accession>
<feature type="binding site" evidence="3">
    <location>
        <position position="381"/>
    </location>
    <ligand>
        <name>Zn(2+)</name>
        <dbReference type="ChEBI" id="CHEBI:29105"/>
        <label>2</label>
    </ligand>
</feature>
<evidence type="ECO:0000313" key="6">
    <source>
        <dbReference type="Proteomes" id="UP000231553"/>
    </source>
</evidence>
<comment type="caution">
    <text evidence="5">The sequence shown here is derived from an EMBL/GenBank/DDBJ whole genome shotgun (WGS) entry which is preliminary data.</text>
</comment>
<dbReference type="InterPro" id="IPR002933">
    <property type="entry name" value="Peptidase_M20"/>
</dbReference>
<dbReference type="InterPro" id="IPR011650">
    <property type="entry name" value="Peptidase_M20_dimer"/>
</dbReference>
<feature type="domain" description="Peptidase M20 dimerisation" evidence="4">
    <location>
        <begin position="211"/>
        <end position="311"/>
    </location>
</feature>
<dbReference type="SUPFAM" id="SSF55031">
    <property type="entry name" value="Bacterial exopeptidase dimerisation domain"/>
    <property type="match status" value="1"/>
</dbReference>
<sequence length="416" mass="44248">MSVKIDGDRLWSRLMQMARIGGFGEGGVNRQALSDDEHAAWAQMIAWGDEIGLEPSTDAAANLFLTLPGQDRDLPPLLAGSHLDSQPTGGRFDGVFGVLAALEAVTAMAGAGHRPVRDVVVVAWMNEEGSRFAPGMMGSEVFAGNRNIADVRATSDAEGILCGDEIDRIHAAFPALRTRRAFQPLAYVEPHIEQGPELERSGHAIGVVSGIQGKITTEVTLTGRAGHAGTEPMATRRDAVMAFARVASALQEGVGKFETDIRFTIGRVEVTPNAPSVIASEVRFRTDLRHPRNDVLDAAAERLHRIVEQEASPCTARIETLVNAPSNAFDPVLQARIAEAAEANGHRCRSIASAAGHDARHVATLCPSAMIFIPCKEGISHDPSESATREDVIAGAEVLLDVLLASAEGVRSPVSD</sequence>
<keyword evidence="2 5" id="KW-0378">Hydrolase</keyword>
<dbReference type="AlphaFoldDB" id="A0A2M8J2I6"/>
<evidence type="ECO:0000313" key="5">
    <source>
        <dbReference type="EMBL" id="PJE36984.1"/>
    </source>
</evidence>
<dbReference type="InterPro" id="IPR036264">
    <property type="entry name" value="Bact_exopeptidase_dim_dom"/>
</dbReference>
<dbReference type="NCBIfam" id="TIGR01879">
    <property type="entry name" value="hydantase"/>
    <property type="match status" value="1"/>
</dbReference>
<dbReference type="CDD" id="cd03884">
    <property type="entry name" value="M20_bAS"/>
    <property type="match status" value="1"/>
</dbReference>
<dbReference type="GO" id="GO:0046872">
    <property type="term" value="F:metal ion binding"/>
    <property type="evidence" value="ECO:0007669"/>
    <property type="project" value="UniProtKB-KW"/>
</dbReference>
<keyword evidence="3" id="KW-0862">Zinc</keyword>
<dbReference type="PANTHER" id="PTHR32494">
    <property type="entry name" value="ALLANTOATE DEIMINASE-RELATED"/>
    <property type="match status" value="1"/>
</dbReference>
<name>A0A2M8J2I6_9RHOB</name>
<feature type="binding site" evidence="3">
    <location>
        <position position="128"/>
    </location>
    <ligand>
        <name>Zn(2+)</name>
        <dbReference type="ChEBI" id="CHEBI:29105"/>
        <label>2</label>
    </ligand>
</feature>
<keyword evidence="3" id="KW-0479">Metal-binding</keyword>
<evidence type="ECO:0000256" key="1">
    <source>
        <dbReference type="ARBA" id="ARBA00006153"/>
    </source>
</evidence>
<organism evidence="5 6">
    <name type="scientific">Pseudooceanicola lipolyticus</name>
    <dbReference type="NCBI Taxonomy" id="2029104"/>
    <lineage>
        <taxon>Bacteria</taxon>
        <taxon>Pseudomonadati</taxon>
        <taxon>Pseudomonadota</taxon>
        <taxon>Alphaproteobacteria</taxon>
        <taxon>Rhodobacterales</taxon>
        <taxon>Paracoccaceae</taxon>
        <taxon>Pseudooceanicola</taxon>
    </lineage>
</organism>
<dbReference type="EMBL" id="PGTB01000025">
    <property type="protein sequence ID" value="PJE36984.1"/>
    <property type="molecule type" value="Genomic_DNA"/>
</dbReference>
<reference evidence="5 6" key="1">
    <citation type="journal article" date="2018" name="Int. J. Syst. Evol. Microbiol.">
        <title>Pseudooceanicola lipolyticus sp. nov., a marine alphaproteobacterium, reclassification of Oceanicola flagellatus as Pseudooceanicola flagellatus comb. nov. and emended description of the genus Pseudooceanicola.</title>
        <authorList>
            <person name="Huang M.-M."/>
            <person name="Guo L.-L."/>
            <person name="Wu Y.-H."/>
            <person name="Lai Q.-L."/>
            <person name="Shao Z.-Z."/>
            <person name="Wang C.-S."/>
            <person name="Wu M."/>
            <person name="Xu X.-W."/>
        </authorList>
    </citation>
    <scope>NUCLEOTIDE SEQUENCE [LARGE SCALE GENOMIC DNA]</scope>
    <source>
        <strain evidence="5 6">157</strain>
    </source>
</reference>
<dbReference type="Proteomes" id="UP000231553">
    <property type="component" value="Unassembled WGS sequence"/>
</dbReference>
<gene>
    <name evidence="5" type="ORF">CVM52_09360</name>
</gene>
<dbReference type="RefSeq" id="WP_100162244.1">
    <property type="nucleotide sequence ID" value="NZ_PGTB01000025.1"/>
</dbReference>
<dbReference type="OrthoDB" id="9808195at2"/>
<comment type="cofactor">
    <cofactor evidence="3">
        <name>Zn(2+)</name>
        <dbReference type="ChEBI" id="CHEBI:29105"/>
    </cofactor>
    <text evidence="3">Binds 2 Zn(2+) ions per subunit.</text>
</comment>
<feature type="binding site" evidence="3">
    <location>
        <position position="191"/>
    </location>
    <ligand>
        <name>Zn(2+)</name>
        <dbReference type="ChEBI" id="CHEBI:29105"/>
        <label>1</label>
    </ligand>
</feature>
<dbReference type="Gene3D" id="3.40.630.10">
    <property type="entry name" value="Zn peptidases"/>
    <property type="match status" value="1"/>
</dbReference>
<dbReference type="Gene3D" id="3.30.70.360">
    <property type="match status" value="1"/>
</dbReference>
<dbReference type="PIRSF" id="PIRSF001235">
    <property type="entry name" value="Amidase_carbamoylase"/>
    <property type="match status" value="1"/>
</dbReference>
<dbReference type="Pfam" id="PF07687">
    <property type="entry name" value="M20_dimer"/>
    <property type="match status" value="1"/>
</dbReference>
<evidence type="ECO:0000256" key="2">
    <source>
        <dbReference type="ARBA" id="ARBA00022801"/>
    </source>
</evidence>
<dbReference type="GO" id="GO:0016813">
    <property type="term" value="F:hydrolase activity, acting on carbon-nitrogen (but not peptide) bonds, in linear amidines"/>
    <property type="evidence" value="ECO:0007669"/>
    <property type="project" value="InterPro"/>
</dbReference>
<feature type="binding site" evidence="3">
    <location>
        <position position="93"/>
    </location>
    <ligand>
        <name>Zn(2+)</name>
        <dbReference type="ChEBI" id="CHEBI:29105"/>
        <label>1</label>
    </ligand>
</feature>
<dbReference type="SUPFAM" id="SSF53187">
    <property type="entry name" value="Zn-dependent exopeptidases"/>
    <property type="match status" value="1"/>
</dbReference>
<dbReference type="InterPro" id="IPR010158">
    <property type="entry name" value="Amidase_Cbmase"/>
</dbReference>
<evidence type="ECO:0000259" key="4">
    <source>
        <dbReference type="Pfam" id="PF07687"/>
    </source>
</evidence>
<proteinExistence type="inferred from homology"/>
<comment type="similarity">
    <text evidence="1">Belongs to the peptidase M20 family.</text>
</comment>
<feature type="binding site" evidence="3">
    <location>
        <position position="82"/>
    </location>
    <ligand>
        <name>Zn(2+)</name>
        <dbReference type="ChEBI" id="CHEBI:29105"/>
        <label>1</label>
    </ligand>
</feature>
<dbReference type="PANTHER" id="PTHR32494:SF5">
    <property type="entry name" value="ALLANTOATE AMIDOHYDROLASE"/>
    <property type="match status" value="1"/>
</dbReference>
<protein>
    <submittedName>
        <fullName evidence="5">Zn-dependent hydrolase</fullName>
    </submittedName>
</protein>
<dbReference type="Pfam" id="PF01546">
    <property type="entry name" value="Peptidase_M20"/>
    <property type="match status" value="1"/>
</dbReference>